<proteinExistence type="predicted"/>
<evidence type="ECO:0000256" key="3">
    <source>
        <dbReference type="ARBA" id="ARBA00022553"/>
    </source>
</evidence>
<dbReference type="PANTHER" id="PTHR44936">
    <property type="entry name" value="SENSOR PROTEIN CREC"/>
    <property type="match status" value="1"/>
</dbReference>
<dbReference type="SUPFAM" id="SSF47384">
    <property type="entry name" value="Homodimeric domain of signal transducing histidine kinase"/>
    <property type="match status" value="1"/>
</dbReference>
<feature type="transmembrane region" description="Helical" evidence="7">
    <location>
        <begin position="64"/>
        <end position="82"/>
    </location>
</feature>
<dbReference type="SUPFAM" id="SSF55874">
    <property type="entry name" value="ATPase domain of HSP90 chaperone/DNA topoisomerase II/histidine kinase"/>
    <property type="match status" value="1"/>
</dbReference>
<dbReference type="InterPro" id="IPR036890">
    <property type="entry name" value="HATPase_C_sf"/>
</dbReference>
<dbReference type="InterPro" id="IPR050980">
    <property type="entry name" value="2C_sensor_his_kinase"/>
</dbReference>
<feature type="transmembrane region" description="Helical" evidence="7">
    <location>
        <begin position="153"/>
        <end position="172"/>
    </location>
</feature>
<evidence type="ECO:0000313" key="10">
    <source>
        <dbReference type="Proteomes" id="UP000518288"/>
    </source>
</evidence>
<gene>
    <name evidence="9" type="ORF">BDD16_004515</name>
</gene>
<evidence type="ECO:0000256" key="5">
    <source>
        <dbReference type="ARBA" id="ARBA00022777"/>
    </source>
</evidence>
<dbReference type="GO" id="GO:0000155">
    <property type="term" value="F:phosphorelay sensor kinase activity"/>
    <property type="evidence" value="ECO:0007669"/>
    <property type="project" value="InterPro"/>
</dbReference>
<organism evidence="9 10">
    <name type="scientific">Sphaerotilus montanus</name>
    <dbReference type="NCBI Taxonomy" id="522889"/>
    <lineage>
        <taxon>Bacteria</taxon>
        <taxon>Pseudomonadati</taxon>
        <taxon>Pseudomonadota</taxon>
        <taxon>Betaproteobacteria</taxon>
        <taxon>Burkholderiales</taxon>
        <taxon>Sphaerotilaceae</taxon>
        <taxon>Sphaerotilus</taxon>
    </lineage>
</organism>
<dbReference type="PRINTS" id="PR00344">
    <property type="entry name" value="BCTRLSENSOR"/>
</dbReference>
<feature type="domain" description="Histidine kinase" evidence="8">
    <location>
        <begin position="257"/>
        <end position="477"/>
    </location>
</feature>
<accession>A0A7Y9R4K1</accession>
<keyword evidence="5 9" id="KW-0418">Kinase</keyword>
<dbReference type="EC" id="2.7.13.3" evidence="2"/>
<dbReference type="PROSITE" id="PS50109">
    <property type="entry name" value="HIS_KIN"/>
    <property type="match status" value="1"/>
</dbReference>
<comment type="caution">
    <text evidence="9">The sequence shown here is derived from an EMBL/GenBank/DDBJ whole genome shotgun (WGS) entry which is preliminary data.</text>
</comment>
<dbReference type="InterPro" id="IPR036097">
    <property type="entry name" value="HisK_dim/P_sf"/>
</dbReference>
<feature type="transmembrane region" description="Helical" evidence="7">
    <location>
        <begin position="12"/>
        <end position="30"/>
    </location>
</feature>
<keyword evidence="4" id="KW-0808">Transferase</keyword>
<feature type="transmembrane region" description="Helical" evidence="7">
    <location>
        <begin position="94"/>
        <end position="111"/>
    </location>
</feature>
<evidence type="ECO:0000256" key="2">
    <source>
        <dbReference type="ARBA" id="ARBA00012438"/>
    </source>
</evidence>
<dbReference type="Proteomes" id="UP000518288">
    <property type="component" value="Unassembled WGS sequence"/>
</dbReference>
<sequence length="479" mass="52048">MSIPSLDSHTIGFVASLLYVLLPLGVWFILRKQDDPVRLGIWVAGNIAVGLFISLAAVRHGTPLPTGLLLLSVALGFAGTMLRALAMHHHLGESIAWPRALAVLVALMIGFEISRRTSLVDRAFYVVLVMLIGSLWLCAVSSRLGRVRASASAHAMSMAYGCAAILLSLRIWNMLFGTGEALTLDRSTNSVLLTLVMMFTAAFGNIAYIGITLEGVHARELTRQLDIERLSQSQRQSQAQSERLLSLLRERDEMLNLLAHEVRQPLNNASAALQSTRTVATEAPADLAPRLVGRLDRARNVIQQITSILDNTLAATTLLSADGRLALVESDLETLVELCLADIMPSARLRILVEHDPGLRTAAFDLGLMRLALRNLLVNALAYSPSNSSVVLRLSEREEPLAIVFEVSDQGRGIAEGFRARAFERGVRGPESTGTGLGLGLYIVRRVAELHRGTVEILPGESGRPGAHLRLTIPQDRPI</sequence>
<comment type="catalytic activity">
    <reaction evidence="1">
        <text>ATP + protein L-histidine = ADP + protein N-phospho-L-histidine.</text>
        <dbReference type="EC" id="2.7.13.3"/>
    </reaction>
</comment>
<dbReference type="Gene3D" id="3.30.565.10">
    <property type="entry name" value="Histidine kinase-like ATPase, C-terminal domain"/>
    <property type="match status" value="1"/>
</dbReference>
<keyword evidence="3" id="KW-0597">Phosphoprotein</keyword>
<evidence type="ECO:0000256" key="4">
    <source>
        <dbReference type="ARBA" id="ARBA00022679"/>
    </source>
</evidence>
<dbReference type="InterPro" id="IPR003594">
    <property type="entry name" value="HATPase_dom"/>
</dbReference>
<feature type="transmembrane region" description="Helical" evidence="7">
    <location>
        <begin position="123"/>
        <end position="141"/>
    </location>
</feature>
<dbReference type="InterPro" id="IPR004358">
    <property type="entry name" value="Sig_transdc_His_kin-like_C"/>
</dbReference>
<keyword evidence="7" id="KW-0812">Transmembrane</keyword>
<evidence type="ECO:0000259" key="8">
    <source>
        <dbReference type="PROSITE" id="PS50109"/>
    </source>
</evidence>
<dbReference type="InterPro" id="IPR005467">
    <property type="entry name" value="His_kinase_dom"/>
</dbReference>
<reference evidence="9 10" key="1">
    <citation type="submission" date="2020-07" db="EMBL/GenBank/DDBJ databases">
        <title>Genomic Encyclopedia of Archaeal and Bacterial Type Strains, Phase II (KMG-II): from individual species to whole genera.</title>
        <authorList>
            <person name="Goeker M."/>
        </authorList>
    </citation>
    <scope>NUCLEOTIDE SEQUENCE [LARGE SCALE GENOMIC DNA]</scope>
    <source>
        <strain evidence="9 10">DSM 21226</strain>
    </source>
</reference>
<dbReference type="PANTHER" id="PTHR44936:SF9">
    <property type="entry name" value="SENSOR PROTEIN CREC"/>
    <property type="match status" value="1"/>
</dbReference>
<keyword evidence="7" id="KW-0472">Membrane</keyword>
<keyword evidence="7" id="KW-1133">Transmembrane helix</keyword>
<dbReference type="EMBL" id="JACCFH010000002">
    <property type="protein sequence ID" value="NYG35453.1"/>
    <property type="molecule type" value="Genomic_DNA"/>
</dbReference>
<keyword evidence="6" id="KW-0902">Two-component regulatory system</keyword>
<evidence type="ECO:0000256" key="6">
    <source>
        <dbReference type="ARBA" id="ARBA00023012"/>
    </source>
</evidence>
<protein>
    <recommendedName>
        <fullName evidence="2">histidine kinase</fullName>
        <ecNumber evidence="2">2.7.13.3</ecNumber>
    </recommendedName>
</protein>
<keyword evidence="10" id="KW-1185">Reference proteome</keyword>
<dbReference type="SMART" id="SM00387">
    <property type="entry name" value="HATPase_c"/>
    <property type="match status" value="1"/>
</dbReference>
<evidence type="ECO:0000313" key="9">
    <source>
        <dbReference type="EMBL" id="NYG35453.1"/>
    </source>
</evidence>
<feature type="transmembrane region" description="Helical" evidence="7">
    <location>
        <begin position="39"/>
        <end position="58"/>
    </location>
</feature>
<evidence type="ECO:0000256" key="7">
    <source>
        <dbReference type="SAM" id="Phobius"/>
    </source>
</evidence>
<dbReference type="AlphaFoldDB" id="A0A7Y9R4K1"/>
<dbReference type="Pfam" id="PF02518">
    <property type="entry name" value="HATPase_c"/>
    <property type="match status" value="1"/>
</dbReference>
<evidence type="ECO:0000256" key="1">
    <source>
        <dbReference type="ARBA" id="ARBA00000085"/>
    </source>
</evidence>
<dbReference type="Gene3D" id="1.10.287.130">
    <property type="match status" value="1"/>
</dbReference>
<feature type="transmembrane region" description="Helical" evidence="7">
    <location>
        <begin position="192"/>
        <end position="213"/>
    </location>
</feature>
<name>A0A7Y9R4K1_9BURK</name>
<dbReference type="RefSeq" id="WP_179636347.1">
    <property type="nucleotide sequence ID" value="NZ_JACCFH010000002.1"/>
</dbReference>